<sequence length="368" mass="41871">MRPRDHLCRNLLCVTRRLLKQTDTLCTLFINCLEILNFPKISKNKQKRFPAGGFLKLEAPTFHRARMGSDVLIPCTFTIDKPPVDIVQFGLSWRFQESKVLGFDNNISTNNPRASINTARIIQGDVSLYISNATISDGGIYKCLVIYSTERQDKEIRLDIEAPPEIRITKRLMVINRQSTLRAAITGFYPVDINVKWLRDGEILNNYTVSTPQRNPDGTYSVTSTVTIMPTEEDRNRSFSCRVQHESLSGPLHEDFLLISGAVPSSEITSGTFYLNKEQEVICQVWGFYPEPISVSWFLNGSLVESTKTQRINSSAVEAVYKFTPTEKNQGQELSCEVEHDTLSRPLVRKLLISPRYLPEMKQMGHMI</sequence>
<keyword evidence="2" id="KW-0325">Glycoprotein</keyword>
<dbReference type="GeneTree" id="ENSGT00940000163371"/>
<evidence type="ECO:0000256" key="1">
    <source>
        <dbReference type="ARBA" id="ARBA00023157"/>
    </source>
</evidence>
<dbReference type="InterPro" id="IPR003599">
    <property type="entry name" value="Ig_sub"/>
</dbReference>
<dbReference type="Gene3D" id="2.60.40.10">
    <property type="entry name" value="Immunoglobulins"/>
    <property type="match status" value="3"/>
</dbReference>
<dbReference type="Proteomes" id="UP000694569">
    <property type="component" value="Unplaced"/>
</dbReference>
<organism evidence="4 5">
    <name type="scientific">Leptobrachium leishanense</name>
    <name type="common">Leishan spiny toad</name>
    <dbReference type="NCBI Taxonomy" id="445787"/>
    <lineage>
        <taxon>Eukaryota</taxon>
        <taxon>Metazoa</taxon>
        <taxon>Chordata</taxon>
        <taxon>Craniata</taxon>
        <taxon>Vertebrata</taxon>
        <taxon>Euteleostomi</taxon>
        <taxon>Amphibia</taxon>
        <taxon>Batrachia</taxon>
        <taxon>Anura</taxon>
        <taxon>Pelobatoidea</taxon>
        <taxon>Megophryidae</taxon>
        <taxon>Leptobrachium</taxon>
    </lineage>
</organism>
<dbReference type="FunFam" id="2.60.40.10:FF:001726">
    <property type="entry name" value="Signal-regulatory protein beta 3"/>
    <property type="match status" value="1"/>
</dbReference>
<reference evidence="4" key="1">
    <citation type="submission" date="2025-08" db="UniProtKB">
        <authorList>
            <consortium name="Ensembl"/>
        </authorList>
    </citation>
    <scope>IDENTIFICATION</scope>
</reference>
<keyword evidence="5" id="KW-1185">Reference proteome</keyword>
<evidence type="ECO:0000313" key="4">
    <source>
        <dbReference type="Ensembl" id="ENSLLEP00000026255.1"/>
    </source>
</evidence>
<dbReference type="InterPro" id="IPR036179">
    <property type="entry name" value="Ig-like_dom_sf"/>
</dbReference>
<feature type="domain" description="Ig-like" evidence="3">
    <location>
        <begin position="164"/>
        <end position="260"/>
    </location>
</feature>
<dbReference type="SMART" id="SM00409">
    <property type="entry name" value="IG"/>
    <property type="match status" value="1"/>
</dbReference>
<dbReference type="InterPro" id="IPR013106">
    <property type="entry name" value="Ig_V-set"/>
</dbReference>
<feature type="domain" description="Ig-like" evidence="3">
    <location>
        <begin position="264"/>
        <end position="348"/>
    </location>
</feature>
<dbReference type="PROSITE" id="PS00290">
    <property type="entry name" value="IG_MHC"/>
    <property type="match status" value="1"/>
</dbReference>
<dbReference type="SMART" id="SM00407">
    <property type="entry name" value="IGc1"/>
    <property type="match status" value="2"/>
</dbReference>
<accession>A0A8C5PQ92</accession>
<name>A0A8C5PQ92_9ANUR</name>
<evidence type="ECO:0000259" key="3">
    <source>
        <dbReference type="PROSITE" id="PS50835"/>
    </source>
</evidence>
<dbReference type="CDD" id="cd00098">
    <property type="entry name" value="IgC1"/>
    <property type="match status" value="1"/>
</dbReference>
<evidence type="ECO:0000256" key="2">
    <source>
        <dbReference type="ARBA" id="ARBA00023180"/>
    </source>
</evidence>
<proteinExistence type="predicted"/>
<feature type="domain" description="Ig-like" evidence="3">
    <location>
        <begin position="39"/>
        <end position="159"/>
    </location>
</feature>
<dbReference type="InterPro" id="IPR007110">
    <property type="entry name" value="Ig-like_dom"/>
</dbReference>
<protein>
    <recommendedName>
        <fullName evidence="3">Ig-like domain-containing protein</fullName>
    </recommendedName>
</protein>
<keyword evidence="1" id="KW-1015">Disulfide bond</keyword>
<dbReference type="InterPro" id="IPR013783">
    <property type="entry name" value="Ig-like_fold"/>
</dbReference>
<dbReference type="AlphaFoldDB" id="A0A8C5PQ92"/>
<dbReference type="Pfam" id="PF07654">
    <property type="entry name" value="C1-set"/>
    <property type="match status" value="2"/>
</dbReference>
<evidence type="ECO:0000313" key="5">
    <source>
        <dbReference type="Proteomes" id="UP000694569"/>
    </source>
</evidence>
<dbReference type="Pfam" id="PF07686">
    <property type="entry name" value="V-set"/>
    <property type="match status" value="1"/>
</dbReference>
<reference evidence="4" key="2">
    <citation type="submission" date="2025-09" db="UniProtKB">
        <authorList>
            <consortium name="Ensembl"/>
        </authorList>
    </citation>
    <scope>IDENTIFICATION</scope>
</reference>
<dbReference type="InterPro" id="IPR003597">
    <property type="entry name" value="Ig_C1-set"/>
</dbReference>
<dbReference type="InterPro" id="IPR003006">
    <property type="entry name" value="Ig/MHC_CS"/>
</dbReference>
<dbReference type="OrthoDB" id="10043043at2759"/>
<dbReference type="SUPFAM" id="SSF48726">
    <property type="entry name" value="Immunoglobulin"/>
    <property type="match status" value="3"/>
</dbReference>
<dbReference type="PANTHER" id="PTHR19971">
    <property type="entry name" value="SIGNAL-REGULATORY PROTEIN BETA"/>
    <property type="match status" value="1"/>
</dbReference>
<dbReference type="InterPro" id="IPR051755">
    <property type="entry name" value="Ig-like_CS_Receptor"/>
</dbReference>
<dbReference type="Ensembl" id="ENSLLET00000027261.1">
    <property type="protein sequence ID" value="ENSLLEP00000026255.1"/>
    <property type="gene ID" value="ENSLLEG00000016613.1"/>
</dbReference>
<dbReference type="PROSITE" id="PS50835">
    <property type="entry name" value="IG_LIKE"/>
    <property type="match status" value="3"/>
</dbReference>